<keyword evidence="7" id="KW-1185">Reference proteome</keyword>
<comment type="subcellular location">
    <subcellularLocation>
        <location evidence="1">Cytoplasm</location>
    </subcellularLocation>
</comment>
<keyword evidence="2" id="KW-0963">Cytoplasm</keyword>
<dbReference type="SUPFAM" id="SSF52821">
    <property type="entry name" value="Rhodanese/Cell cycle control phosphatase"/>
    <property type="match status" value="2"/>
</dbReference>
<organism evidence="6 7">
    <name type="scientific">Thamnocephalis sphaerospora</name>
    <dbReference type="NCBI Taxonomy" id="78915"/>
    <lineage>
        <taxon>Eukaryota</taxon>
        <taxon>Fungi</taxon>
        <taxon>Fungi incertae sedis</taxon>
        <taxon>Zoopagomycota</taxon>
        <taxon>Zoopagomycotina</taxon>
        <taxon>Zoopagomycetes</taxon>
        <taxon>Zoopagales</taxon>
        <taxon>Sigmoideomycetaceae</taxon>
        <taxon>Thamnocephalis</taxon>
    </lineage>
</organism>
<reference evidence="7" key="1">
    <citation type="journal article" date="2018" name="Nat. Microbiol.">
        <title>Leveraging single-cell genomics to expand the fungal tree of life.</title>
        <authorList>
            <person name="Ahrendt S.R."/>
            <person name="Quandt C.A."/>
            <person name="Ciobanu D."/>
            <person name="Clum A."/>
            <person name="Salamov A."/>
            <person name="Andreopoulos B."/>
            <person name="Cheng J.F."/>
            <person name="Woyke T."/>
            <person name="Pelin A."/>
            <person name="Henrissat B."/>
            <person name="Reynolds N.K."/>
            <person name="Benny G.L."/>
            <person name="Smith M.E."/>
            <person name="James T.Y."/>
            <person name="Grigoriev I.V."/>
        </authorList>
    </citation>
    <scope>NUCLEOTIDE SEQUENCE [LARGE SCALE GENOMIC DNA]</scope>
    <source>
        <strain evidence="7">RSA 1356</strain>
    </source>
</reference>
<evidence type="ECO:0000313" key="7">
    <source>
        <dbReference type="Proteomes" id="UP000271241"/>
    </source>
</evidence>
<dbReference type="Proteomes" id="UP000271241">
    <property type="component" value="Unassembled WGS sequence"/>
</dbReference>
<dbReference type="Gene3D" id="3.40.250.10">
    <property type="entry name" value="Rhodanese-like domain"/>
    <property type="match status" value="2"/>
</dbReference>
<dbReference type="PANTHER" id="PTHR11364">
    <property type="entry name" value="THIOSULFATE SULFERTANSFERASE"/>
    <property type="match status" value="1"/>
</dbReference>
<dbReference type="InterPro" id="IPR001763">
    <property type="entry name" value="Rhodanese-like_dom"/>
</dbReference>
<dbReference type="EMBL" id="KZ992614">
    <property type="protein sequence ID" value="RKP08317.1"/>
    <property type="molecule type" value="Genomic_DNA"/>
</dbReference>
<dbReference type="STRING" id="78915.A0A4P9XQK0"/>
<gene>
    <name evidence="6" type="ORF">THASP1DRAFT_29870</name>
</gene>
<sequence length="302" mass="33018">MTLSDRKNHHMPANTSDLSLCTPAWLQQHLNDRDTVVLDSTWHLPTTGRNAAAEYLEAHIPGARRFDIDAVADQTTSLPHMLPTPDAFAASELGIGNADRVIVYDNSDVRSAYRAYWMFKVFGHDRVSVLNGGLGAWRHTGLLLESGAPAPVEPKTFTAQLPSEQVVNYDQVQENIERAEDDAGRRQILDARGAPRFSGALPEMRPGLSSGHMPGAINVPYSQVFVPETGEMRSSAELRELFEKRGVRLDHPIITSCGSGVTACVLYAALQHAGATAPIAVYDGSWTEYASRPTSRIVKQTV</sequence>
<keyword evidence="3" id="KW-0808">Transferase</keyword>
<protein>
    <submittedName>
        <fullName evidence="6">Rhodanese domain-containing protein</fullName>
    </submittedName>
</protein>
<evidence type="ECO:0000313" key="6">
    <source>
        <dbReference type="EMBL" id="RKP08317.1"/>
    </source>
</evidence>
<dbReference type="PROSITE" id="PS50206">
    <property type="entry name" value="RHODANESE_3"/>
    <property type="match status" value="2"/>
</dbReference>
<dbReference type="CDD" id="cd01449">
    <property type="entry name" value="TST_Repeat_2"/>
    <property type="match status" value="1"/>
</dbReference>
<dbReference type="SMART" id="SM00450">
    <property type="entry name" value="RHOD"/>
    <property type="match status" value="2"/>
</dbReference>
<proteinExistence type="predicted"/>
<accession>A0A4P9XQK0</accession>
<keyword evidence="4" id="KW-0677">Repeat</keyword>
<dbReference type="InterPro" id="IPR036873">
    <property type="entry name" value="Rhodanese-like_dom_sf"/>
</dbReference>
<evidence type="ECO:0000256" key="1">
    <source>
        <dbReference type="ARBA" id="ARBA00004496"/>
    </source>
</evidence>
<dbReference type="FunFam" id="3.40.250.10:FF:000001">
    <property type="entry name" value="Sulfurtransferase"/>
    <property type="match status" value="1"/>
</dbReference>
<evidence type="ECO:0000256" key="3">
    <source>
        <dbReference type="ARBA" id="ARBA00022679"/>
    </source>
</evidence>
<dbReference type="NCBIfam" id="NF008557">
    <property type="entry name" value="PRK11493.1"/>
    <property type="match status" value="1"/>
</dbReference>
<dbReference type="PANTHER" id="PTHR11364:SF27">
    <property type="entry name" value="SULFURTRANSFERASE"/>
    <property type="match status" value="1"/>
</dbReference>
<dbReference type="InterPro" id="IPR045078">
    <property type="entry name" value="TST/MPST-like"/>
</dbReference>
<dbReference type="GO" id="GO:0004792">
    <property type="term" value="F:thiosulfate-cyanide sulfurtransferase activity"/>
    <property type="evidence" value="ECO:0007669"/>
    <property type="project" value="InterPro"/>
</dbReference>
<dbReference type="Pfam" id="PF00581">
    <property type="entry name" value="Rhodanese"/>
    <property type="match status" value="2"/>
</dbReference>
<dbReference type="CDD" id="cd01448">
    <property type="entry name" value="TST_Repeat_1"/>
    <property type="match status" value="1"/>
</dbReference>
<dbReference type="FunFam" id="3.40.250.10:FF:000015">
    <property type="entry name" value="Sulfurtransferase"/>
    <property type="match status" value="1"/>
</dbReference>
<dbReference type="AlphaFoldDB" id="A0A4P9XQK0"/>
<evidence type="ECO:0000259" key="5">
    <source>
        <dbReference type="PROSITE" id="PS50206"/>
    </source>
</evidence>
<name>A0A4P9XQK0_9FUNG</name>
<evidence type="ECO:0000256" key="4">
    <source>
        <dbReference type="ARBA" id="ARBA00022737"/>
    </source>
</evidence>
<dbReference type="InterPro" id="IPR001307">
    <property type="entry name" value="Thiosulphate_STrfase_CS"/>
</dbReference>
<evidence type="ECO:0000256" key="2">
    <source>
        <dbReference type="ARBA" id="ARBA00022490"/>
    </source>
</evidence>
<feature type="domain" description="Rhodanese" evidence="5">
    <location>
        <begin position="31"/>
        <end position="146"/>
    </location>
</feature>
<feature type="domain" description="Rhodanese" evidence="5">
    <location>
        <begin position="182"/>
        <end position="298"/>
    </location>
</feature>
<dbReference type="OrthoDB" id="270167at2759"/>
<dbReference type="PROSITE" id="PS00380">
    <property type="entry name" value="RHODANESE_1"/>
    <property type="match status" value="1"/>
</dbReference>
<dbReference type="GO" id="GO:0005739">
    <property type="term" value="C:mitochondrion"/>
    <property type="evidence" value="ECO:0007669"/>
    <property type="project" value="TreeGrafter"/>
</dbReference>